<dbReference type="RefSeq" id="XP_001447386.1">
    <property type="nucleotide sequence ID" value="XM_001447349.1"/>
</dbReference>
<evidence type="ECO:0000256" key="6">
    <source>
        <dbReference type="RuleBase" id="RU371123"/>
    </source>
</evidence>
<feature type="transmembrane region" description="Helical" evidence="6">
    <location>
        <begin position="6"/>
        <end position="25"/>
    </location>
</feature>
<keyword evidence="3 6" id="KW-0274">FAD</keyword>
<dbReference type="InterPro" id="IPR017905">
    <property type="entry name" value="ERV/ALR_sulphydryl_oxidase"/>
</dbReference>
<dbReference type="PANTHER" id="PTHR12645:SF0">
    <property type="entry name" value="FAD-LINKED SULFHYDRYL OXIDASE ALR"/>
    <property type="match status" value="1"/>
</dbReference>
<dbReference type="Gene3D" id="1.20.120.310">
    <property type="entry name" value="ERV/ALR sulfhydryl oxidase domain"/>
    <property type="match status" value="1"/>
</dbReference>
<evidence type="ECO:0000259" key="7">
    <source>
        <dbReference type="PROSITE" id="PS51324"/>
    </source>
</evidence>
<dbReference type="OMA" id="SIVHERW"/>
<keyword evidence="4 6" id="KW-0560">Oxidoreductase</keyword>
<keyword evidence="2 6" id="KW-0285">Flavoprotein</keyword>
<evidence type="ECO:0000313" key="9">
    <source>
        <dbReference type="Proteomes" id="UP000000600"/>
    </source>
</evidence>
<protein>
    <recommendedName>
        <fullName evidence="6">Sulfhydryl oxidase</fullName>
        <ecNumber evidence="6">1.8.3.2</ecNumber>
    </recommendedName>
</protein>
<accession>A0DAC2</accession>
<dbReference type="Pfam" id="PF04777">
    <property type="entry name" value="Evr1_Alr"/>
    <property type="match status" value="1"/>
</dbReference>
<comment type="catalytic activity">
    <reaction evidence="6">
        <text>2 R'C(R)SH + O2 = R'C(R)S-S(R)CR' + H2O2</text>
        <dbReference type="Rhea" id="RHEA:17357"/>
        <dbReference type="ChEBI" id="CHEBI:15379"/>
        <dbReference type="ChEBI" id="CHEBI:16240"/>
        <dbReference type="ChEBI" id="CHEBI:16520"/>
        <dbReference type="ChEBI" id="CHEBI:17412"/>
        <dbReference type="EC" id="1.8.3.2"/>
    </reaction>
</comment>
<dbReference type="PANTHER" id="PTHR12645">
    <property type="entry name" value="ALR/ERV"/>
    <property type="match status" value="1"/>
</dbReference>
<keyword evidence="6" id="KW-1133">Transmembrane helix</keyword>
<dbReference type="STRING" id="5888.A0DAC2"/>
<dbReference type="KEGG" id="ptm:GSPATT00014896001"/>
<name>A0DAC2_PARTE</name>
<keyword evidence="6" id="KW-0812">Transmembrane</keyword>
<dbReference type="SUPFAM" id="SSF69000">
    <property type="entry name" value="FAD-dependent thiol oxidase"/>
    <property type="match status" value="1"/>
</dbReference>
<dbReference type="EMBL" id="CT868352">
    <property type="protein sequence ID" value="CAK79989.1"/>
    <property type="molecule type" value="Genomic_DNA"/>
</dbReference>
<organism evidence="8 9">
    <name type="scientific">Paramecium tetraurelia</name>
    <dbReference type="NCBI Taxonomy" id="5888"/>
    <lineage>
        <taxon>Eukaryota</taxon>
        <taxon>Sar</taxon>
        <taxon>Alveolata</taxon>
        <taxon>Ciliophora</taxon>
        <taxon>Intramacronucleata</taxon>
        <taxon>Oligohymenophorea</taxon>
        <taxon>Peniculida</taxon>
        <taxon>Parameciidae</taxon>
        <taxon>Paramecium</taxon>
    </lineage>
</organism>
<dbReference type="InterPro" id="IPR039799">
    <property type="entry name" value="ALR/ERV"/>
</dbReference>
<dbReference type="AlphaFoldDB" id="A0DAC2"/>
<evidence type="ECO:0000256" key="4">
    <source>
        <dbReference type="ARBA" id="ARBA00023002"/>
    </source>
</evidence>
<dbReference type="PROSITE" id="PS51324">
    <property type="entry name" value="ERV_ALR"/>
    <property type="match status" value="1"/>
</dbReference>
<evidence type="ECO:0000256" key="5">
    <source>
        <dbReference type="ARBA" id="ARBA00023157"/>
    </source>
</evidence>
<dbReference type="OrthoDB" id="17199at2759"/>
<keyword evidence="9" id="KW-1185">Reference proteome</keyword>
<reference evidence="8 9" key="1">
    <citation type="journal article" date="2006" name="Nature">
        <title>Global trends of whole-genome duplications revealed by the ciliate Paramecium tetraurelia.</title>
        <authorList>
            <consortium name="Genoscope"/>
            <person name="Aury J.-M."/>
            <person name="Jaillon O."/>
            <person name="Duret L."/>
            <person name="Noel B."/>
            <person name="Jubin C."/>
            <person name="Porcel B.M."/>
            <person name="Segurens B."/>
            <person name="Daubin V."/>
            <person name="Anthouard V."/>
            <person name="Aiach N."/>
            <person name="Arnaiz O."/>
            <person name="Billaut A."/>
            <person name="Beisson J."/>
            <person name="Blanc I."/>
            <person name="Bouhouche K."/>
            <person name="Camara F."/>
            <person name="Duharcourt S."/>
            <person name="Guigo R."/>
            <person name="Gogendeau D."/>
            <person name="Katinka M."/>
            <person name="Keller A.-M."/>
            <person name="Kissmehl R."/>
            <person name="Klotz C."/>
            <person name="Koll F."/>
            <person name="Le Moue A."/>
            <person name="Lepere C."/>
            <person name="Malinsky S."/>
            <person name="Nowacki M."/>
            <person name="Nowak J.K."/>
            <person name="Plattner H."/>
            <person name="Poulain J."/>
            <person name="Ruiz F."/>
            <person name="Serrano V."/>
            <person name="Zagulski M."/>
            <person name="Dessen P."/>
            <person name="Betermier M."/>
            <person name="Weissenbach J."/>
            <person name="Scarpelli C."/>
            <person name="Schachter V."/>
            <person name="Sperling L."/>
            <person name="Meyer E."/>
            <person name="Cohen J."/>
            <person name="Wincker P."/>
        </authorList>
    </citation>
    <scope>NUCLEOTIDE SEQUENCE [LARGE SCALE GENOMIC DNA]</scope>
    <source>
        <strain evidence="8 9">Stock d4-2</strain>
    </source>
</reference>
<proteinExistence type="predicted"/>
<sequence length="205" mass="23935">MEKNYIVLIGVSLFFLTLFMVNTFNQYEKVVEQIKLDKQPLAVDLMDYKVPSIWDVVKPDKEELENLDKDEIEIINGKKKFSSGITREELGRNGWTLLHMISATLPVDFDEEFTFKINVFLNLFGQFYPCKECAGHFLNMTTILPYEGNSRVDFMQYLCMLHNEVNQRLNKTLFNCSIVHERWGGDCGCSSKLEESIKKYSRDQN</sequence>
<dbReference type="InParanoid" id="A0DAC2"/>
<dbReference type="HOGENOM" id="CLU_1345478_0_0_1"/>
<dbReference type="eggNOG" id="KOG3355">
    <property type="taxonomic scope" value="Eukaryota"/>
</dbReference>
<dbReference type="Proteomes" id="UP000000600">
    <property type="component" value="Unassembled WGS sequence"/>
</dbReference>
<evidence type="ECO:0000256" key="1">
    <source>
        <dbReference type="ARBA" id="ARBA00001974"/>
    </source>
</evidence>
<gene>
    <name evidence="8" type="ORF">GSPATT00014896001</name>
</gene>
<evidence type="ECO:0000313" key="8">
    <source>
        <dbReference type="EMBL" id="CAK79989.1"/>
    </source>
</evidence>
<dbReference type="GO" id="GO:0005739">
    <property type="term" value="C:mitochondrion"/>
    <property type="evidence" value="ECO:0000318"/>
    <property type="project" value="GO_Central"/>
</dbReference>
<dbReference type="GeneID" id="5033171"/>
<keyword evidence="6" id="KW-0472">Membrane</keyword>
<keyword evidence="5" id="KW-1015">Disulfide bond</keyword>
<comment type="cofactor">
    <cofactor evidence="1 6">
        <name>FAD</name>
        <dbReference type="ChEBI" id="CHEBI:57692"/>
    </cofactor>
</comment>
<feature type="domain" description="ERV/ALR sulfhydryl oxidase" evidence="7">
    <location>
        <begin position="83"/>
        <end position="183"/>
    </location>
</feature>
<dbReference type="EC" id="1.8.3.2" evidence="6"/>
<dbReference type="InterPro" id="IPR036774">
    <property type="entry name" value="ERV/ALR_sulphydryl_oxid_sf"/>
</dbReference>
<dbReference type="GO" id="GO:0016971">
    <property type="term" value="F:flavin-dependent sulfhydryl oxidase activity"/>
    <property type="evidence" value="ECO:0000318"/>
    <property type="project" value="GO_Central"/>
</dbReference>
<evidence type="ECO:0000256" key="2">
    <source>
        <dbReference type="ARBA" id="ARBA00022630"/>
    </source>
</evidence>
<evidence type="ECO:0000256" key="3">
    <source>
        <dbReference type="ARBA" id="ARBA00022827"/>
    </source>
</evidence>
<dbReference type="GO" id="GO:0050660">
    <property type="term" value="F:flavin adenine dinucleotide binding"/>
    <property type="evidence" value="ECO:0000318"/>
    <property type="project" value="GO_Central"/>
</dbReference>